<comment type="caution">
    <text evidence="6">The sequence shown here is derived from an EMBL/GenBank/DDBJ whole genome shotgun (WGS) entry which is preliminary data.</text>
</comment>
<dbReference type="SMART" id="SM00387">
    <property type="entry name" value="HATPase_c"/>
    <property type="match status" value="1"/>
</dbReference>
<organism evidence="6 7">
    <name type="scientific">Allonocardiopsis opalescens</name>
    <dbReference type="NCBI Taxonomy" id="1144618"/>
    <lineage>
        <taxon>Bacteria</taxon>
        <taxon>Bacillati</taxon>
        <taxon>Actinomycetota</taxon>
        <taxon>Actinomycetes</taxon>
        <taxon>Streptosporangiales</taxon>
        <taxon>Allonocardiopsis</taxon>
    </lineage>
</organism>
<gene>
    <name evidence="6" type="ORF">CLV72_10656</name>
</gene>
<feature type="transmembrane region" description="Helical" evidence="4">
    <location>
        <begin position="51"/>
        <end position="73"/>
    </location>
</feature>
<keyword evidence="3" id="KW-0902">Two-component regulatory system</keyword>
<feature type="transmembrane region" description="Helical" evidence="4">
    <location>
        <begin position="21"/>
        <end position="45"/>
    </location>
</feature>
<reference evidence="6 7" key="1">
    <citation type="submission" date="2018-03" db="EMBL/GenBank/DDBJ databases">
        <title>Genomic Encyclopedia of Archaeal and Bacterial Type Strains, Phase II (KMG-II): from individual species to whole genera.</title>
        <authorList>
            <person name="Goeker M."/>
        </authorList>
    </citation>
    <scope>NUCLEOTIDE SEQUENCE [LARGE SCALE GENOMIC DNA]</scope>
    <source>
        <strain evidence="6 7">DSM 45601</strain>
    </source>
</reference>
<dbReference type="InterPro" id="IPR003594">
    <property type="entry name" value="HATPase_dom"/>
</dbReference>
<dbReference type="Proteomes" id="UP000237846">
    <property type="component" value="Unassembled WGS sequence"/>
</dbReference>
<dbReference type="Pfam" id="PF19354">
    <property type="entry name" value="DUF5931"/>
    <property type="match status" value="1"/>
</dbReference>
<feature type="transmembrane region" description="Helical" evidence="4">
    <location>
        <begin position="80"/>
        <end position="101"/>
    </location>
</feature>
<feature type="transmembrane region" description="Helical" evidence="4">
    <location>
        <begin position="121"/>
        <end position="143"/>
    </location>
</feature>
<proteinExistence type="predicted"/>
<dbReference type="SUPFAM" id="SSF55874">
    <property type="entry name" value="ATPase domain of HSP90 chaperone/DNA topoisomerase II/histidine kinase"/>
    <property type="match status" value="1"/>
</dbReference>
<evidence type="ECO:0000313" key="7">
    <source>
        <dbReference type="Proteomes" id="UP000237846"/>
    </source>
</evidence>
<dbReference type="InterPro" id="IPR050482">
    <property type="entry name" value="Sensor_HK_TwoCompSys"/>
</dbReference>
<evidence type="ECO:0000256" key="3">
    <source>
        <dbReference type="ARBA" id="ARBA00023012"/>
    </source>
</evidence>
<dbReference type="InterPro" id="IPR045975">
    <property type="entry name" value="DUF5931"/>
</dbReference>
<keyword evidence="1" id="KW-0808">Transferase</keyword>
<keyword evidence="4" id="KW-0812">Transmembrane</keyword>
<evidence type="ECO:0000256" key="1">
    <source>
        <dbReference type="ARBA" id="ARBA00022679"/>
    </source>
</evidence>
<sequence>MAAEAAPADGRRRQDSGFAEPLWRGIAAYRFASLVYAAIVVVVNLDAYARAWAGAAVVGVMTMWTVLAVVGYARPSRRSWPLLLADLLVTTTALASTVVVYTPAQVYSMAPITTLWVAGPVLSGAVIFGRRAAIACSLVLGLCDTLNRGRVDADVLHGVAILLLAGFALGYVSALASEAERRIAHAARLEAATRERERLARRIHDSVLQVLSLVQRRGSELGGEAAELGRLAGEQEAALRGLVGLDADAVSPSGAADLRAALTAHASASVTLSMPATPVELPARTVQEIDAAVAAALDNVARHCPPHCRAWVLLEDEPDAVTVTVRDDGPGIPDGRLAQAEADGRLGLAQSIRGRVRDLGGSVTVHTEPGSGTEIEFRVPRAA</sequence>
<dbReference type="GO" id="GO:0016301">
    <property type="term" value="F:kinase activity"/>
    <property type="evidence" value="ECO:0007669"/>
    <property type="project" value="UniProtKB-KW"/>
</dbReference>
<dbReference type="PANTHER" id="PTHR24421:SF61">
    <property type="entry name" value="OXYGEN SENSOR HISTIDINE KINASE NREB"/>
    <property type="match status" value="1"/>
</dbReference>
<dbReference type="Gene3D" id="3.30.565.10">
    <property type="entry name" value="Histidine kinase-like ATPase, C-terminal domain"/>
    <property type="match status" value="1"/>
</dbReference>
<dbReference type="InterPro" id="IPR036890">
    <property type="entry name" value="HATPase_C_sf"/>
</dbReference>
<keyword evidence="2 6" id="KW-0418">Kinase</keyword>
<dbReference type="AlphaFoldDB" id="A0A2T0PZP8"/>
<dbReference type="EMBL" id="PVZC01000006">
    <property type="protein sequence ID" value="PRX97020.1"/>
    <property type="molecule type" value="Genomic_DNA"/>
</dbReference>
<dbReference type="NCBIfam" id="NF047322">
    <property type="entry name" value="HK_morpho_MacS"/>
    <property type="match status" value="1"/>
</dbReference>
<feature type="domain" description="Histidine kinase/HSP90-like ATPase" evidence="5">
    <location>
        <begin position="284"/>
        <end position="383"/>
    </location>
</feature>
<name>A0A2T0PZP8_9ACTN</name>
<dbReference type="PANTHER" id="PTHR24421">
    <property type="entry name" value="NITRATE/NITRITE SENSOR PROTEIN NARX-RELATED"/>
    <property type="match status" value="1"/>
</dbReference>
<accession>A0A2T0PZP8</accession>
<dbReference type="CDD" id="cd00075">
    <property type="entry name" value="HATPase"/>
    <property type="match status" value="1"/>
</dbReference>
<evidence type="ECO:0000259" key="5">
    <source>
        <dbReference type="SMART" id="SM00387"/>
    </source>
</evidence>
<evidence type="ECO:0000256" key="4">
    <source>
        <dbReference type="SAM" id="Phobius"/>
    </source>
</evidence>
<evidence type="ECO:0000256" key="2">
    <source>
        <dbReference type="ARBA" id="ARBA00022777"/>
    </source>
</evidence>
<dbReference type="RefSeq" id="WP_245930323.1">
    <property type="nucleotide sequence ID" value="NZ_PVZC01000006.1"/>
</dbReference>
<dbReference type="GO" id="GO:0000160">
    <property type="term" value="P:phosphorelay signal transduction system"/>
    <property type="evidence" value="ECO:0007669"/>
    <property type="project" value="UniProtKB-KW"/>
</dbReference>
<evidence type="ECO:0000313" key="6">
    <source>
        <dbReference type="EMBL" id="PRX97020.1"/>
    </source>
</evidence>
<keyword evidence="7" id="KW-1185">Reference proteome</keyword>
<protein>
    <submittedName>
        <fullName evidence="6">Signal transduction histidine kinase</fullName>
    </submittedName>
</protein>
<dbReference type="Pfam" id="PF02518">
    <property type="entry name" value="HATPase_c"/>
    <property type="match status" value="1"/>
</dbReference>
<keyword evidence="4" id="KW-0472">Membrane</keyword>
<keyword evidence="4" id="KW-1133">Transmembrane helix</keyword>
<feature type="transmembrane region" description="Helical" evidence="4">
    <location>
        <begin position="155"/>
        <end position="176"/>
    </location>
</feature>